<feature type="region of interest" description="Disordered" evidence="1">
    <location>
        <begin position="164"/>
        <end position="185"/>
    </location>
</feature>
<comment type="caution">
    <text evidence="3">The sequence shown here is derived from an EMBL/GenBank/DDBJ whole genome shotgun (WGS) entry which is preliminary data.</text>
</comment>
<dbReference type="Proteomes" id="UP000656367">
    <property type="component" value="Unassembled WGS sequence"/>
</dbReference>
<dbReference type="AlphaFoldDB" id="A0A830FKK3"/>
<sequence length="185" mass="20747">MPPIQSSMSLLSGLRGGSDVGFDSYGTFVPEHNPDPGPFLSETAVLTGTDHAAFHRLTMDLFDERGVYDMTFGYNLARLNLDHRHPDAGFRYGRETDDGSVLRAEFTPTTEFCPQSDTLTVGAFRAWNGLSDRHEYDLVRVRVSPGHHQSTSINDKLQQLETRYRKTGELRMDDKDESSDGSIPF</sequence>
<feature type="domain" description="DUF7998" evidence="2">
    <location>
        <begin position="22"/>
        <end position="170"/>
    </location>
</feature>
<evidence type="ECO:0000259" key="2">
    <source>
        <dbReference type="Pfam" id="PF25979"/>
    </source>
</evidence>
<reference evidence="3" key="2">
    <citation type="submission" date="2020-09" db="EMBL/GenBank/DDBJ databases">
        <authorList>
            <person name="Sun Q."/>
            <person name="Ohkuma M."/>
        </authorList>
    </citation>
    <scope>NUCLEOTIDE SEQUENCE</scope>
    <source>
        <strain evidence="3">JCM 15759</strain>
    </source>
</reference>
<dbReference type="EMBL" id="BMON01000002">
    <property type="protein sequence ID" value="GGM46693.1"/>
    <property type="molecule type" value="Genomic_DNA"/>
</dbReference>
<evidence type="ECO:0000313" key="3">
    <source>
        <dbReference type="EMBL" id="GGM46693.1"/>
    </source>
</evidence>
<protein>
    <recommendedName>
        <fullName evidence="2">DUF7998 domain-containing protein</fullName>
    </recommendedName>
</protein>
<proteinExistence type="predicted"/>
<organism evidence="3 4">
    <name type="scientific">Haloarcula argentinensis</name>
    <dbReference type="NCBI Taxonomy" id="43776"/>
    <lineage>
        <taxon>Archaea</taxon>
        <taxon>Methanobacteriati</taxon>
        <taxon>Methanobacteriota</taxon>
        <taxon>Stenosarchaea group</taxon>
        <taxon>Halobacteria</taxon>
        <taxon>Halobacteriales</taxon>
        <taxon>Haloarculaceae</taxon>
        <taxon>Haloarcula</taxon>
    </lineage>
</organism>
<dbReference type="InterPro" id="IPR058311">
    <property type="entry name" value="DUF7998"/>
</dbReference>
<feature type="compositionally biased region" description="Basic and acidic residues" evidence="1">
    <location>
        <begin position="164"/>
        <end position="174"/>
    </location>
</feature>
<dbReference type="Pfam" id="PF25979">
    <property type="entry name" value="DUF7998"/>
    <property type="match status" value="1"/>
</dbReference>
<reference evidence="3" key="1">
    <citation type="journal article" date="2014" name="Int. J. Syst. Evol. Microbiol.">
        <title>Complete genome sequence of Corynebacterium casei LMG S-19264T (=DSM 44701T), isolated from a smear-ripened cheese.</title>
        <authorList>
            <consortium name="US DOE Joint Genome Institute (JGI-PGF)"/>
            <person name="Walter F."/>
            <person name="Albersmeier A."/>
            <person name="Kalinowski J."/>
            <person name="Ruckert C."/>
        </authorList>
    </citation>
    <scope>NUCLEOTIDE SEQUENCE</scope>
    <source>
        <strain evidence="3">JCM 15759</strain>
    </source>
</reference>
<name>A0A830FKK3_HALAR</name>
<gene>
    <name evidence="3" type="ORF">GCM10009006_29940</name>
</gene>
<evidence type="ECO:0000256" key="1">
    <source>
        <dbReference type="SAM" id="MobiDB-lite"/>
    </source>
</evidence>
<evidence type="ECO:0000313" key="4">
    <source>
        <dbReference type="Proteomes" id="UP000656367"/>
    </source>
</evidence>
<accession>A0A830FKK3</accession>